<sequence length="527" mass="57112">MNARKAFVLIAIASTVLTLLLSLISVSFLWLFIIIGPLVLLGLYDIKQTRKAVLRLYPVVGHIRYLLESIRPEIQQYFIESDIGGRPISREFRSLIYQRSKGELDTRPFGTLFDTYGDGYEWMTHSISPSHIEDKNLRVKFGGPDCKQPYNASLLNISAMSFGALSQTAIQSLSSGANKGGFFHNTGEGGVSPYHLAGGGDLVWQVGTGYFGCRNAEGNFDPEIFRETAITDPIKMIEIKLSQGAKPGHGGILPAAKLTEEIAAIRKVSMGQDVLSPSGHSAFSDPKGLLGFVKQLRELSGGKPVGFKLCIGRKSEFLAICKAMVETGITPDFITVDGGEGGTGASPVELTNSVGTPMREGLNLVHSALIGFGLRDKIRLIAAGKIFSAFHMVRAMALGADTVNAARGMMLSLGCIQSRSCNNDHCPTGIATQNPDRYLALDVTDKSVRVARYQGSMIHNVAELMETAGLHHVDDITPDRVMKRISTEKVTSLADLYPVLEKGCLLDDSTIPADWANDFVLANASKW</sequence>
<dbReference type="PANTHER" id="PTHR43819:SF1">
    <property type="entry name" value="ARCHAEAL-TYPE GLUTAMATE SYNTHASE [NADPH]"/>
    <property type="match status" value="1"/>
</dbReference>
<feature type="transmembrane region" description="Helical" evidence="3">
    <location>
        <begin position="28"/>
        <end position="46"/>
    </location>
</feature>
<comment type="similarity">
    <text evidence="1 2">Belongs to the glutamate synthase family.</text>
</comment>
<keyword evidence="3" id="KW-0472">Membrane</keyword>
<dbReference type="Pfam" id="PF01645">
    <property type="entry name" value="Glu_synthase"/>
    <property type="match status" value="1"/>
</dbReference>
<dbReference type="RefSeq" id="WP_109825784.1">
    <property type="nucleotide sequence ID" value="NZ_QGKL01000042.1"/>
</dbReference>
<dbReference type="CDD" id="cd02808">
    <property type="entry name" value="GltS_FMN"/>
    <property type="match status" value="1"/>
</dbReference>
<dbReference type="Proteomes" id="UP000245506">
    <property type="component" value="Unassembled WGS sequence"/>
</dbReference>
<feature type="domain" description="Glutamate synthase" evidence="4">
    <location>
        <begin position="154"/>
        <end position="470"/>
    </location>
</feature>
<proteinExistence type="inferred from homology"/>
<dbReference type="InterPro" id="IPR013785">
    <property type="entry name" value="Aldolase_TIM"/>
</dbReference>
<organism evidence="5 6">
    <name type="scientific">Leucothrix arctica</name>
    <dbReference type="NCBI Taxonomy" id="1481894"/>
    <lineage>
        <taxon>Bacteria</taxon>
        <taxon>Pseudomonadati</taxon>
        <taxon>Pseudomonadota</taxon>
        <taxon>Gammaproteobacteria</taxon>
        <taxon>Thiotrichales</taxon>
        <taxon>Thiotrichaceae</taxon>
        <taxon>Leucothrix</taxon>
    </lineage>
</organism>
<dbReference type="PIRSF" id="PIRSF006429">
    <property type="entry name" value="GOGAT_lg_2"/>
    <property type="match status" value="1"/>
</dbReference>
<keyword evidence="3" id="KW-1133">Transmembrane helix</keyword>
<keyword evidence="3" id="KW-0812">Transmembrane</keyword>
<evidence type="ECO:0000259" key="4">
    <source>
        <dbReference type="Pfam" id="PF01645"/>
    </source>
</evidence>
<dbReference type="OrthoDB" id="9758182at2"/>
<evidence type="ECO:0000313" key="5">
    <source>
        <dbReference type="EMBL" id="PWQ93706.1"/>
    </source>
</evidence>
<dbReference type="InterPro" id="IPR002932">
    <property type="entry name" value="Glu_synthdom"/>
</dbReference>
<evidence type="ECO:0000256" key="2">
    <source>
        <dbReference type="PIRNR" id="PIRNR006429"/>
    </source>
</evidence>
<name>A0A317C4U7_9GAMM</name>
<dbReference type="GO" id="GO:0006537">
    <property type="term" value="P:glutamate biosynthetic process"/>
    <property type="evidence" value="ECO:0007669"/>
    <property type="project" value="InterPro"/>
</dbReference>
<dbReference type="PANTHER" id="PTHR43819">
    <property type="entry name" value="ARCHAEAL-TYPE GLUTAMATE SYNTHASE [NADPH]"/>
    <property type="match status" value="1"/>
</dbReference>
<dbReference type="EMBL" id="QGKL01000042">
    <property type="protein sequence ID" value="PWQ93706.1"/>
    <property type="molecule type" value="Genomic_DNA"/>
</dbReference>
<evidence type="ECO:0000256" key="1">
    <source>
        <dbReference type="ARBA" id="ARBA00009716"/>
    </source>
</evidence>
<dbReference type="InterPro" id="IPR024188">
    <property type="entry name" value="GltB"/>
</dbReference>
<dbReference type="SUPFAM" id="SSF51395">
    <property type="entry name" value="FMN-linked oxidoreductases"/>
    <property type="match status" value="1"/>
</dbReference>
<protein>
    <submittedName>
        <fullName evidence="5">FMN-binding glutamate synthase family protein</fullName>
    </submittedName>
</protein>
<evidence type="ECO:0000256" key="3">
    <source>
        <dbReference type="SAM" id="Phobius"/>
    </source>
</evidence>
<dbReference type="PIRSF" id="PIRSF500060">
    <property type="entry name" value="UCP500060"/>
    <property type="match status" value="1"/>
</dbReference>
<dbReference type="GO" id="GO:0015930">
    <property type="term" value="F:glutamate synthase activity"/>
    <property type="evidence" value="ECO:0007669"/>
    <property type="project" value="InterPro"/>
</dbReference>
<reference evidence="5 6" key="1">
    <citation type="submission" date="2018-05" db="EMBL/GenBank/DDBJ databases">
        <title>Leucothrix arctica sp. nov., isolated from Arctic seawater.</title>
        <authorList>
            <person name="Choi A."/>
            <person name="Baek K."/>
        </authorList>
    </citation>
    <scope>NUCLEOTIDE SEQUENCE [LARGE SCALE GENOMIC DNA]</scope>
    <source>
        <strain evidence="5 6">IMCC9719</strain>
    </source>
</reference>
<dbReference type="AlphaFoldDB" id="A0A317C4U7"/>
<evidence type="ECO:0000313" key="6">
    <source>
        <dbReference type="Proteomes" id="UP000245506"/>
    </source>
</evidence>
<keyword evidence="6" id="KW-1185">Reference proteome</keyword>
<gene>
    <name evidence="5" type="ORF">DKT75_19035</name>
</gene>
<dbReference type="Gene3D" id="3.20.20.70">
    <property type="entry name" value="Aldolase class I"/>
    <property type="match status" value="1"/>
</dbReference>
<accession>A0A317C4U7</accession>
<comment type="caution">
    <text evidence="5">The sequence shown here is derived from an EMBL/GenBank/DDBJ whole genome shotgun (WGS) entry which is preliminary data.</text>
</comment>
<dbReference type="InterPro" id="IPR027283">
    <property type="entry name" value="YerD"/>
</dbReference>